<evidence type="ECO:0000256" key="3">
    <source>
        <dbReference type="ARBA" id="ARBA00005169"/>
    </source>
</evidence>
<evidence type="ECO:0000313" key="16">
    <source>
        <dbReference type="Proteomes" id="UP000503399"/>
    </source>
</evidence>
<evidence type="ECO:0000256" key="7">
    <source>
        <dbReference type="ARBA" id="ARBA00022605"/>
    </source>
</evidence>
<sequence length="213" mass="23417">MAVVLEEDGQELYPVVVQDAASGRVLMVAYANREALERTRRTGLAHFYSRSRKALWMKGETSGHRLPVEAVWADCDQDSFIYRVRPQAPVCHRGTPGCFDEAIASPPADLLAYLRARVEERQDAPAAESYTSRLLHGPLTRLVKKVVEEAGEVAIAALAEGREEQVWEAADLLYHLSVLLVREGIDLGSLGAELSRRHAVRHPAAPDAPSATP</sequence>
<comment type="catalytic activity">
    <reaction evidence="2 13">
        <text>1-(5-phospho-beta-D-ribosyl)-ATP + H2O = 1-(5-phospho-beta-D-ribosyl)-5'-AMP + diphosphate + H(+)</text>
        <dbReference type="Rhea" id="RHEA:22828"/>
        <dbReference type="ChEBI" id="CHEBI:15377"/>
        <dbReference type="ChEBI" id="CHEBI:15378"/>
        <dbReference type="ChEBI" id="CHEBI:33019"/>
        <dbReference type="ChEBI" id="CHEBI:59457"/>
        <dbReference type="ChEBI" id="CHEBI:73183"/>
        <dbReference type="EC" id="3.6.1.31"/>
    </reaction>
</comment>
<dbReference type="NCBIfam" id="NF002747">
    <property type="entry name" value="PRK02759.1"/>
    <property type="match status" value="1"/>
</dbReference>
<evidence type="ECO:0000256" key="6">
    <source>
        <dbReference type="ARBA" id="ARBA00008299"/>
    </source>
</evidence>
<organism evidence="15 16">
    <name type="scientific">Candidatus Hydrogenisulfobacillus filiaventi</name>
    <dbReference type="NCBI Taxonomy" id="2707344"/>
    <lineage>
        <taxon>Bacteria</taxon>
        <taxon>Bacillati</taxon>
        <taxon>Bacillota</taxon>
        <taxon>Clostridia</taxon>
        <taxon>Eubacteriales</taxon>
        <taxon>Clostridiales Family XVII. Incertae Sedis</taxon>
        <taxon>Candidatus Hydrogenisulfobacillus</taxon>
    </lineage>
</organism>
<dbReference type="EMBL" id="LR778114">
    <property type="protein sequence ID" value="CAB1128230.1"/>
    <property type="molecule type" value="Genomic_DNA"/>
</dbReference>
<evidence type="ECO:0000256" key="9">
    <source>
        <dbReference type="ARBA" id="ARBA00022801"/>
    </source>
</evidence>
<accession>A0A6F8ZEY3</accession>
<feature type="region of interest" description="Phosphoribosyl-ATP pyrophosphohydrolase" evidence="13">
    <location>
        <begin position="111"/>
        <end position="213"/>
    </location>
</feature>
<evidence type="ECO:0000256" key="12">
    <source>
        <dbReference type="ARBA" id="ARBA00023268"/>
    </source>
</evidence>
<dbReference type="GO" id="GO:0000105">
    <property type="term" value="P:L-histidine biosynthetic process"/>
    <property type="evidence" value="ECO:0007669"/>
    <property type="project" value="UniProtKB-UniRule"/>
</dbReference>
<keyword evidence="13" id="KW-0963">Cytoplasm</keyword>
<evidence type="ECO:0000313" key="15">
    <source>
        <dbReference type="EMBL" id="CAB1128230.1"/>
    </source>
</evidence>
<keyword evidence="7 13" id="KW-0028">Amino-acid biosynthesis</keyword>
<dbReference type="SUPFAM" id="SSF101386">
    <property type="entry name" value="all-alpha NTP pyrophosphatases"/>
    <property type="match status" value="1"/>
</dbReference>
<dbReference type="Gene3D" id="3.10.20.810">
    <property type="entry name" value="Phosphoribosyl-AMP cyclohydrolase"/>
    <property type="match status" value="1"/>
</dbReference>
<evidence type="ECO:0000256" key="4">
    <source>
        <dbReference type="ARBA" id="ARBA00005204"/>
    </source>
</evidence>
<comment type="similarity">
    <text evidence="6 13">In the N-terminal section; belongs to the PRA-CH family.</text>
</comment>
<dbReference type="Pfam" id="PF01502">
    <property type="entry name" value="PRA-CH"/>
    <property type="match status" value="1"/>
</dbReference>
<dbReference type="Proteomes" id="UP000503399">
    <property type="component" value="Chromosome"/>
</dbReference>
<evidence type="ECO:0000256" key="5">
    <source>
        <dbReference type="ARBA" id="ARBA00007731"/>
    </source>
</evidence>
<dbReference type="Gene3D" id="1.10.287.1080">
    <property type="entry name" value="MazG-like"/>
    <property type="match status" value="1"/>
</dbReference>
<keyword evidence="11 13" id="KW-0368">Histidine biosynthesis</keyword>
<dbReference type="FunFam" id="3.10.20.810:FF:000001">
    <property type="entry name" value="Histidine biosynthesis bifunctional protein HisIE"/>
    <property type="match status" value="1"/>
</dbReference>
<evidence type="ECO:0000256" key="11">
    <source>
        <dbReference type="ARBA" id="ARBA00023102"/>
    </source>
</evidence>
<dbReference type="GO" id="GO:0005524">
    <property type="term" value="F:ATP binding"/>
    <property type="evidence" value="ECO:0007669"/>
    <property type="project" value="UniProtKB-KW"/>
</dbReference>
<dbReference type="InterPro" id="IPR023019">
    <property type="entry name" value="His_synth_HisIE"/>
</dbReference>
<dbReference type="InterPro" id="IPR038019">
    <property type="entry name" value="PRib_AMP_CycHydrolase_sf"/>
</dbReference>
<evidence type="ECO:0000256" key="2">
    <source>
        <dbReference type="ARBA" id="ARBA00001460"/>
    </source>
</evidence>
<dbReference type="SUPFAM" id="SSF141734">
    <property type="entry name" value="HisI-like"/>
    <property type="match status" value="1"/>
</dbReference>
<dbReference type="EC" id="3.6.1.31" evidence="13"/>
<dbReference type="PANTHER" id="PTHR42945">
    <property type="entry name" value="HISTIDINE BIOSYNTHESIS BIFUNCTIONAL PROTEIN"/>
    <property type="match status" value="1"/>
</dbReference>
<comment type="pathway">
    <text evidence="3 13">Amino-acid biosynthesis; L-histidine biosynthesis; L-histidine from 5-phospho-alpha-D-ribose 1-diphosphate: step 3/9.</text>
</comment>
<comment type="subcellular location">
    <subcellularLocation>
        <location evidence="13">Cytoplasm</location>
    </subcellularLocation>
</comment>
<dbReference type="InterPro" id="IPR002496">
    <property type="entry name" value="PRib_AMP_CycHydrolase_dom"/>
</dbReference>
<comment type="similarity">
    <text evidence="5 13">In the C-terminal section; belongs to the PRA-PH family.</text>
</comment>
<keyword evidence="12 13" id="KW-0511">Multifunctional enzyme</keyword>
<keyword evidence="8 13" id="KW-0547">Nucleotide-binding</keyword>
<dbReference type="CDD" id="cd11534">
    <property type="entry name" value="NTP-PPase_HisIE_like"/>
    <property type="match status" value="1"/>
</dbReference>
<dbReference type="HAMAP" id="MF_01019">
    <property type="entry name" value="HisIE"/>
    <property type="match status" value="1"/>
</dbReference>
<evidence type="ECO:0000256" key="1">
    <source>
        <dbReference type="ARBA" id="ARBA00000024"/>
    </source>
</evidence>
<protein>
    <recommendedName>
        <fullName evidence="13">Histidine biosynthesis bifunctional protein HisIE</fullName>
    </recommendedName>
    <domain>
        <recommendedName>
            <fullName evidence="13">Phosphoribosyl-AMP cyclohydrolase</fullName>
            <shortName evidence="13">PRA-CH</shortName>
            <ecNumber evidence="13">3.5.4.19</ecNumber>
        </recommendedName>
    </domain>
    <domain>
        <recommendedName>
            <fullName evidence="13">Phosphoribosyl-ATP pyrophosphatase</fullName>
            <shortName evidence="13">PRA-PH</shortName>
            <ecNumber evidence="13">3.6.1.31</ecNumber>
        </recommendedName>
    </domain>
</protein>
<evidence type="ECO:0000256" key="13">
    <source>
        <dbReference type="HAMAP-Rule" id="MF_01019"/>
    </source>
</evidence>
<keyword evidence="10 13" id="KW-0067">ATP-binding</keyword>
<feature type="domain" description="Phosphoribosyl-AMP cyclohydrolase" evidence="14">
    <location>
        <begin position="27"/>
        <end position="99"/>
    </location>
</feature>
<dbReference type="GO" id="GO:0004636">
    <property type="term" value="F:phosphoribosyl-ATP diphosphatase activity"/>
    <property type="evidence" value="ECO:0007669"/>
    <property type="project" value="UniProtKB-UniRule"/>
</dbReference>
<comment type="pathway">
    <text evidence="4 13">Amino-acid biosynthesis; L-histidine biosynthesis; L-histidine from 5-phospho-alpha-D-ribose 1-diphosphate: step 2/9.</text>
</comment>
<evidence type="ECO:0000256" key="8">
    <source>
        <dbReference type="ARBA" id="ARBA00022741"/>
    </source>
</evidence>
<dbReference type="GO" id="GO:0004635">
    <property type="term" value="F:phosphoribosyl-AMP cyclohydrolase activity"/>
    <property type="evidence" value="ECO:0007669"/>
    <property type="project" value="UniProtKB-UniRule"/>
</dbReference>
<proteinExistence type="inferred from homology"/>
<dbReference type="EC" id="3.5.4.19" evidence="13"/>
<dbReference type="AlphaFoldDB" id="A0A6F8ZEY3"/>
<keyword evidence="16" id="KW-1185">Reference proteome</keyword>
<keyword evidence="9 13" id="KW-0378">Hydrolase</keyword>
<evidence type="ECO:0000256" key="10">
    <source>
        <dbReference type="ARBA" id="ARBA00022840"/>
    </source>
</evidence>
<dbReference type="Pfam" id="PF01503">
    <property type="entry name" value="PRA-PH"/>
    <property type="match status" value="1"/>
</dbReference>
<evidence type="ECO:0000259" key="14">
    <source>
        <dbReference type="Pfam" id="PF01502"/>
    </source>
</evidence>
<name>A0A6F8ZEY3_9FIRM</name>
<reference evidence="15 16" key="1">
    <citation type="submission" date="2020-02" db="EMBL/GenBank/DDBJ databases">
        <authorList>
            <person name="Hogendoorn C."/>
        </authorList>
    </citation>
    <scope>NUCLEOTIDE SEQUENCE [LARGE SCALE GENOMIC DNA]</scope>
    <source>
        <strain evidence="15">R501</strain>
    </source>
</reference>
<dbReference type="PANTHER" id="PTHR42945:SF1">
    <property type="entry name" value="HISTIDINE BIOSYNTHESIS BIFUNCTIONAL PROTEIN HIS7"/>
    <property type="match status" value="1"/>
</dbReference>
<dbReference type="InterPro" id="IPR021130">
    <property type="entry name" value="PRib-ATP_PPHydrolase-like"/>
</dbReference>
<dbReference type="NCBIfam" id="TIGR03188">
    <property type="entry name" value="histidine_hisI"/>
    <property type="match status" value="1"/>
</dbReference>
<dbReference type="UniPathway" id="UPA00031">
    <property type="reaction ID" value="UER00007"/>
</dbReference>
<dbReference type="KEGG" id="hfv:R50_0724"/>
<gene>
    <name evidence="13 15" type="primary">hisIE</name>
    <name evidence="13" type="synonym">hisI</name>
    <name evidence="15" type="ORF">R50_0724</name>
</gene>
<feature type="region of interest" description="Phosphoribosyl-AMP cyclohydrolase" evidence="13">
    <location>
        <begin position="1"/>
        <end position="110"/>
    </location>
</feature>
<dbReference type="InterPro" id="IPR008179">
    <property type="entry name" value="HisE"/>
</dbReference>
<dbReference type="HAMAP" id="MF_01020">
    <property type="entry name" value="HisE"/>
    <property type="match status" value="1"/>
</dbReference>
<dbReference type="GO" id="GO:0005737">
    <property type="term" value="C:cytoplasm"/>
    <property type="evidence" value="ECO:0007669"/>
    <property type="project" value="UniProtKB-SubCell"/>
</dbReference>
<comment type="catalytic activity">
    <reaction evidence="1 13">
        <text>1-(5-phospho-beta-D-ribosyl)-5'-AMP + H2O = 1-(5-phospho-beta-D-ribosyl)-5-[(5-phospho-beta-D-ribosylamino)methylideneamino]imidazole-4-carboxamide</text>
        <dbReference type="Rhea" id="RHEA:20049"/>
        <dbReference type="ChEBI" id="CHEBI:15377"/>
        <dbReference type="ChEBI" id="CHEBI:58435"/>
        <dbReference type="ChEBI" id="CHEBI:59457"/>
        <dbReference type="EC" id="3.5.4.19"/>
    </reaction>
</comment>